<accession>I7GHR9</accession>
<name>I7GHR9_MACFA</name>
<dbReference type="EMBL" id="AB171524">
    <property type="protein sequence ID" value="BAE88587.1"/>
    <property type="molecule type" value="mRNA"/>
</dbReference>
<protein>
    <submittedName>
        <fullName evidence="1">Macaca fascicularis brain cDNA, clone: QflA-10274</fullName>
    </submittedName>
</protein>
<dbReference type="AlphaFoldDB" id="I7GHR9"/>
<sequence>MVFFESMFIRTHWGKGWTSKGPTSPTPMALLGTAHAVALTSWSLVPVALLGWHCTLVALPVLGSRGQP</sequence>
<proteinExistence type="evidence at transcript level"/>
<reference evidence="1" key="1">
    <citation type="journal article" date="2007" name="PLoS Biol.">
        <title>Rate of evolution in brain-expressed genes in humans and other primates.</title>
        <authorList>
            <person name="Wang H.-Y."/>
            <person name="Chien H.-C."/>
            <person name="Osada N."/>
            <person name="Hashimoto K."/>
            <person name="Sugano S."/>
            <person name="Gojobori T."/>
            <person name="Chou C.-K."/>
            <person name="Tsai S.-F."/>
            <person name="Wu C.-I."/>
            <person name="Shen C.-K.J."/>
        </authorList>
    </citation>
    <scope>NUCLEOTIDE SEQUENCE</scope>
</reference>
<organism evidence="1">
    <name type="scientific">Macaca fascicularis</name>
    <name type="common">Crab-eating macaque</name>
    <name type="synonym">Cynomolgus monkey</name>
    <dbReference type="NCBI Taxonomy" id="9541"/>
    <lineage>
        <taxon>Eukaryota</taxon>
        <taxon>Metazoa</taxon>
        <taxon>Chordata</taxon>
        <taxon>Craniata</taxon>
        <taxon>Vertebrata</taxon>
        <taxon>Euteleostomi</taxon>
        <taxon>Mammalia</taxon>
        <taxon>Eutheria</taxon>
        <taxon>Euarchontoglires</taxon>
        <taxon>Primates</taxon>
        <taxon>Haplorrhini</taxon>
        <taxon>Catarrhini</taxon>
        <taxon>Cercopithecidae</taxon>
        <taxon>Cercopithecinae</taxon>
        <taxon>Macaca</taxon>
    </lineage>
</organism>
<evidence type="ECO:0000313" key="1">
    <source>
        <dbReference type="EMBL" id="BAE88587.1"/>
    </source>
</evidence>